<dbReference type="InterPro" id="IPR002197">
    <property type="entry name" value="HTH_Fis"/>
</dbReference>
<accession>A0ABT6NFH3</accession>
<feature type="domain" description="DNA binding HTH" evidence="1">
    <location>
        <begin position="430"/>
        <end position="470"/>
    </location>
</feature>
<comment type="caution">
    <text evidence="2">The sequence shown here is derived from an EMBL/GenBank/DDBJ whole genome shotgun (WGS) entry which is preliminary data.</text>
</comment>
<reference evidence="2 3" key="1">
    <citation type="submission" date="2023-04" db="EMBL/GenBank/DDBJ databases">
        <title>Fusibacter bizertensis strain WBS, isolated from littoral bottom sediments of the Arctic seas - biochemical and genomic analysis.</title>
        <authorList>
            <person name="Brioukhanov A.L."/>
        </authorList>
    </citation>
    <scope>NUCLEOTIDE SEQUENCE [LARGE SCALE GENOMIC DNA]</scope>
    <source>
        <strain evidence="2 3">WBS</strain>
    </source>
</reference>
<dbReference type="InterPro" id="IPR027417">
    <property type="entry name" value="P-loop_NTPase"/>
</dbReference>
<dbReference type="Pfam" id="PF02954">
    <property type="entry name" value="HTH_8"/>
    <property type="match status" value="1"/>
</dbReference>
<gene>
    <name evidence="2" type="ORF">QE109_13580</name>
</gene>
<dbReference type="Proteomes" id="UP001158045">
    <property type="component" value="Unassembled WGS sequence"/>
</dbReference>
<dbReference type="RefSeq" id="WP_281095081.1">
    <property type="nucleotide sequence ID" value="NZ_JARYZI010000010.1"/>
</dbReference>
<dbReference type="SUPFAM" id="SSF46689">
    <property type="entry name" value="Homeodomain-like"/>
    <property type="match status" value="1"/>
</dbReference>
<protein>
    <submittedName>
        <fullName evidence="2">Helix-turn-helix domain-containing protein</fullName>
    </submittedName>
</protein>
<name>A0ABT6NFH3_9FIRM</name>
<dbReference type="PANTHER" id="PTHR32071">
    <property type="entry name" value="TRANSCRIPTIONAL REGULATORY PROTEIN"/>
    <property type="match status" value="1"/>
</dbReference>
<evidence type="ECO:0000313" key="2">
    <source>
        <dbReference type="EMBL" id="MDH8679185.1"/>
    </source>
</evidence>
<evidence type="ECO:0000313" key="3">
    <source>
        <dbReference type="Proteomes" id="UP001158045"/>
    </source>
</evidence>
<proteinExistence type="predicted"/>
<dbReference type="InterPro" id="IPR009057">
    <property type="entry name" value="Homeodomain-like_sf"/>
</dbReference>
<dbReference type="Gene3D" id="1.10.10.60">
    <property type="entry name" value="Homeodomain-like"/>
    <property type="match status" value="1"/>
</dbReference>
<sequence length="479" mass="55283">MIDISVKEAKKTYVETGRLNRNIIDKEVAISWYKCKLQNMQPSDKFKIYNEDVKNPFDSKFLNYVDSIVSDHYQYVIANKSLQVCAKRIEDQQLSKIQSIDDLTIGTNGGYISQKNHSIHQVYYEEHYLEILTKYCTCGINLADETKTYGTLMLISSVKIDEYETFKLNDQLAKYYNKEEYDVINDRKIENTSNKVNINDVLAFPENYLEEFVIKLGKITKMGIPIVIRGDKGTGKTTLASYLLLNTSGSKYTVTLSNANKRICSQLIENALFHNDTVLIENVEYISEDAIQLLTVYTDSILNKKSHEKYSNYKCFGLILTTVNTKQSDRDIPLQSRLLSKLLGKFAMSTVNLVNSTVFASDYSEIVDKISKRYPYEMTSNFRNQVKVDLETKNFKDSITNIEISMNNVKNIESKALIFHVNDSKEIPKTLQEVEFEHIEKVYQMMEKNIAATADVLEIGRTTLYRKLEKMKVYQNETK</sequence>
<keyword evidence="3" id="KW-1185">Reference proteome</keyword>
<dbReference type="EMBL" id="JARYZI010000010">
    <property type="protein sequence ID" value="MDH8679185.1"/>
    <property type="molecule type" value="Genomic_DNA"/>
</dbReference>
<organism evidence="2 3">
    <name type="scientific">Fusibacter bizertensis</name>
    <dbReference type="NCBI Taxonomy" id="1488331"/>
    <lineage>
        <taxon>Bacteria</taxon>
        <taxon>Bacillati</taxon>
        <taxon>Bacillota</taxon>
        <taxon>Clostridia</taxon>
        <taxon>Eubacteriales</taxon>
        <taxon>Eubacteriales Family XII. Incertae Sedis</taxon>
        <taxon>Fusibacter</taxon>
    </lineage>
</organism>
<dbReference type="SUPFAM" id="SSF52540">
    <property type="entry name" value="P-loop containing nucleoside triphosphate hydrolases"/>
    <property type="match status" value="1"/>
</dbReference>
<dbReference type="Gene3D" id="3.40.50.300">
    <property type="entry name" value="P-loop containing nucleotide triphosphate hydrolases"/>
    <property type="match status" value="1"/>
</dbReference>
<evidence type="ECO:0000259" key="1">
    <source>
        <dbReference type="Pfam" id="PF02954"/>
    </source>
</evidence>